<evidence type="ECO:0000259" key="8">
    <source>
        <dbReference type="Pfam" id="PF00501"/>
    </source>
</evidence>
<evidence type="ECO:0000256" key="1">
    <source>
        <dbReference type="ARBA" id="ARBA00006432"/>
    </source>
</evidence>
<accession>Q2W4C0</accession>
<evidence type="ECO:0000256" key="7">
    <source>
        <dbReference type="ARBA" id="ARBA00067668"/>
    </source>
</evidence>
<dbReference type="AlphaFoldDB" id="Q2W4C0"/>
<evidence type="ECO:0000256" key="4">
    <source>
        <dbReference type="ARBA" id="ARBA00023098"/>
    </source>
</evidence>
<keyword evidence="3" id="KW-0276">Fatty acid metabolism</keyword>
<dbReference type="GO" id="GO:0016874">
    <property type="term" value="F:ligase activity"/>
    <property type="evidence" value="ECO:0007669"/>
    <property type="project" value="UniProtKB-KW"/>
</dbReference>
<dbReference type="CDD" id="cd12118">
    <property type="entry name" value="ttLC_FACS_AEE21_like"/>
    <property type="match status" value="1"/>
</dbReference>
<dbReference type="InterPro" id="IPR020845">
    <property type="entry name" value="AMP-binding_CS"/>
</dbReference>
<dbReference type="Gene3D" id="3.40.50.12780">
    <property type="entry name" value="N-terminal domain of ligase-like"/>
    <property type="match status" value="1"/>
</dbReference>
<dbReference type="Pfam" id="PF00501">
    <property type="entry name" value="AMP-binding"/>
    <property type="match status" value="1"/>
</dbReference>
<sequence>MAISMESACRRVLVMSHGQASSRNTTPEPRRSAVIIAHCGQGKTNQSMMDHSGTMTAKMAATSWMREMITDAAWRRIWAEWRMGTNRSKNWPQVILMGAKRWAAKDRQPLGPLLLASIRSDCICPEPSTAHLPHLNEQRHSKRGGGYWKNRMLTMVKHGTSRLKCLRSRRMLLGQHSAVKAASGRQRETQMSAANPYNTHLDKNPANYVPLTPLGFLERSASVYPDRISVVHGDLRFTWKQTYDRCRRLGSALAARGVGVGDTVAVMAANTPAAYEAAFGVPMTGGVLCALNIRLDAEAIAFMLQHGEAKVLLTDREFAPTIKKALSLLEAKPIVIDIDDAAVTTGEMLGEMEYEAFIAGGDPEYAWVWPSDEWDAIALNYTSGTTGNPKGVVYHHRGAYINALGNVVNWGMTGHPVYLWTLPMFHCNGWCFPWTLAALAGTNVCLRRVDGGHMFAAIEKHKVTHMCGAPIVMGMLINAPEKDRRPLPHPVEFMTAAAPPPAAVIGRLESQGFKITHVYGLTEVYGPATVCAWKEEWDELPLDERAKMKSRQGVRYVNEEAMMVADPVSLVPVPKDGATMGEVFYRGNVVMKGYLKNPSATNEAFSGGWFHTGDLGVWHADGYIELKDRSKDIIISGGENISTIEVEGVLYQHPSVGEAAVVARPDEKWGETPCAFIGLKDGATATAEEIMAFCRERLAHYKCPRTVVFTNLPKTSTGKVQKYVLREMAKKLNG</sequence>
<gene>
    <name evidence="10" type="ordered locus">amb2501</name>
</gene>
<dbReference type="FunFam" id="3.30.300.30:FF:000008">
    <property type="entry name" value="2,3-dihydroxybenzoate-AMP ligase"/>
    <property type="match status" value="1"/>
</dbReference>
<dbReference type="InterPro" id="IPR025110">
    <property type="entry name" value="AMP-bd_C"/>
</dbReference>
<dbReference type="PROSITE" id="PS00455">
    <property type="entry name" value="AMP_BINDING"/>
    <property type="match status" value="1"/>
</dbReference>
<keyword evidence="4" id="KW-0443">Lipid metabolism</keyword>
<dbReference type="Pfam" id="PF13193">
    <property type="entry name" value="AMP-binding_C"/>
    <property type="match status" value="1"/>
</dbReference>
<comment type="similarity">
    <text evidence="1">Belongs to the ATP-dependent AMP-binding enzyme family.</text>
</comment>
<evidence type="ECO:0000313" key="10">
    <source>
        <dbReference type="EMBL" id="BAE51305.1"/>
    </source>
</evidence>
<feature type="domain" description="AMP-binding enzyme C-terminal" evidence="9">
    <location>
        <begin position="645"/>
        <end position="719"/>
    </location>
</feature>
<evidence type="ECO:0000259" key="9">
    <source>
        <dbReference type="Pfam" id="PF13193"/>
    </source>
</evidence>
<feature type="domain" description="AMP-dependent synthetase/ligase" evidence="8">
    <location>
        <begin position="217"/>
        <end position="595"/>
    </location>
</feature>
<dbReference type="HOGENOM" id="CLU_000022_59_5_5"/>
<dbReference type="InterPro" id="IPR042099">
    <property type="entry name" value="ANL_N_sf"/>
</dbReference>
<dbReference type="KEGG" id="mag:amb2501"/>
<keyword evidence="2 10" id="KW-0436">Ligase</keyword>
<dbReference type="Proteomes" id="UP000007058">
    <property type="component" value="Chromosome"/>
</dbReference>
<dbReference type="PANTHER" id="PTHR43859">
    <property type="entry name" value="ACYL-ACTIVATING ENZYME"/>
    <property type="match status" value="1"/>
</dbReference>
<dbReference type="EC" id="6.2.1.44" evidence="6"/>
<proteinExistence type="inferred from homology"/>
<reference evidence="10 11" key="1">
    <citation type="journal article" date="2005" name="DNA Res.">
        <title>Complete genome sequence of the facultative anaerobic magnetotactic bacterium Magnetospirillum sp. strain AMB-1.</title>
        <authorList>
            <person name="Matsunaga T."/>
            <person name="Okamura Y."/>
            <person name="Fukuda Y."/>
            <person name="Wahyudi A.T."/>
            <person name="Murase Y."/>
            <person name="Takeyama H."/>
        </authorList>
    </citation>
    <scope>NUCLEOTIDE SEQUENCE [LARGE SCALE GENOMIC DNA]</scope>
    <source>
        <strain evidence="11">ATCC 700264 / AMB-1</strain>
    </source>
</reference>
<keyword evidence="11" id="KW-1185">Reference proteome</keyword>
<dbReference type="SUPFAM" id="SSF56801">
    <property type="entry name" value="Acetyl-CoA synthetase-like"/>
    <property type="match status" value="1"/>
</dbReference>
<dbReference type="EMBL" id="AP007255">
    <property type="protein sequence ID" value="BAE51305.1"/>
    <property type="molecule type" value="Genomic_DNA"/>
</dbReference>
<dbReference type="Gene3D" id="3.30.300.30">
    <property type="match status" value="1"/>
</dbReference>
<dbReference type="GO" id="GO:0006631">
    <property type="term" value="P:fatty acid metabolic process"/>
    <property type="evidence" value="ECO:0007669"/>
    <property type="project" value="UniProtKB-KW"/>
</dbReference>
<dbReference type="InterPro" id="IPR045851">
    <property type="entry name" value="AMP-bd_C_sf"/>
</dbReference>
<evidence type="ECO:0000256" key="3">
    <source>
        <dbReference type="ARBA" id="ARBA00022832"/>
    </source>
</evidence>
<dbReference type="STRING" id="342108.amb2501"/>
<evidence type="ECO:0000256" key="2">
    <source>
        <dbReference type="ARBA" id="ARBA00022598"/>
    </source>
</evidence>
<organism evidence="10 11">
    <name type="scientific">Paramagnetospirillum magneticum (strain ATCC 700264 / AMB-1)</name>
    <name type="common">Magnetospirillum magneticum</name>
    <dbReference type="NCBI Taxonomy" id="342108"/>
    <lineage>
        <taxon>Bacteria</taxon>
        <taxon>Pseudomonadati</taxon>
        <taxon>Pseudomonadota</taxon>
        <taxon>Alphaproteobacteria</taxon>
        <taxon>Rhodospirillales</taxon>
        <taxon>Magnetospirillaceae</taxon>
        <taxon>Paramagnetospirillum</taxon>
    </lineage>
</organism>
<evidence type="ECO:0000256" key="6">
    <source>
        <dbReference type="ARBA" id="ARBA00066616"/>
    </source>
</evidence>
<evidence type="ECO:0000313" key="11">
    <source>
        <dbReference type="Proteomes" id="UP000007058"/>
    </source>
</evidence>
<dbReference type="PANTHER" id="PTHR43859:SF4">
    <property type="entry name" value="BUTANOATE--COA LIGASE AAE1-RELATED"/>
    <property type="match status" value="1"/>
</dbReference>
<protein>
    <recommendedName>
        <fullName evidence="7">3-methylmercaptopropionyl-CoA ligase</fullName>
        <ecNumber evidence="6">6.2.1.44</ecNumber>
    </recommendedName>
</protein>
<name>Q2W4C0_PARM1</name>
<dbReference type="FunFam" id="3.40.50.12780:FF:000003">
    <property type="entry name" value="Long-chain-fatty-acid--CoA ligase FadD"/>
    <property type="match status" value="1"/>
</dbReference>
<dbReference type="InterPro" id="IPR000873">
    <property type="entry name" value="AMP-dep_synth/lig_dom"/>
</dbReference>
<comment type="catalytic activity">
    <reaction evidence="5">
        <text>3-(methylsulfanyl)propanoate + ATP + CoA = 3-(methylsulfanyl)propanoyl-CoA + AMP + diphosphate</text>
        <dbReference type="Rhea" id="RHEA:43052"/>
        <dbReference type="ChEBI" id="CHEBI:30616"/>
        <dbReference type="ChEBI" id="CHEBI:33019"/>
        <dbReference type="ChEBI" id="CHEBI:49016"/>
        <dbReference type="ChEBI" id="CHEBI:57287"/>
        <dbReference type="ChEBI" id="CHEBI:82815"/>
        <dbReference type="ChEBI" id="CHEBI:456215"/>
        <dbReference type="EC" id="6.2.1.44"/>
    </reaction>
    <physiologicalReaction direction="left-to-right" evidence="5">
        <dbReference type="Rhea" id="RHEA:43053"/>
    </physiologicalReaction>
</comment>
<dbReference type="NCBIfam" id="NF006020">
    <property type="entry name" value="PRK08162.1"/>
    <property type="match status" value="1"/>
</dbReference>
<evidence type="ECO:0000256" key="5">
    <source>
        <dbReference type="ARBA" id="ARBA00051915"/>
    </source>
</evidence>